<proteinExistence type="predicted"/>
<dbReference type="Proteomes" id="UP001302494">
    <property type="component" value="Chromosome"/>
</dbReference>
<dbReference type="EMBL" id="CP116968">
    <property type="protein sequence ID" value="WNM63368.1"/>
    <property type="molecule type" value="Genomic_DNA"/>
</dbReference>
<evidence type="ECO:0000313" key="2">
    <source>
        <dbReference type="Proteomes" id="UP001302494"/>
    </source>
</evidence>
<evidence type="ECO:0000313" key="1">
    <source>
        <dbReference type="EMBL" id="WNM63368.1"/>
    </source>
</evidence>
<dbReference type="KEGG" id="nneo:PQG83_06325"/>
<protein>
    <recommendedName>
        <fullName evidence="3">5-methylcytosine-specific restriction enzyme subunit McrC</fullName>
    </recommendedName>
</protein>
<dbReference type="PANTHER" id="PTHR38733">
    <property type="entry name" value="PROTEIN MCRC"/>
    <property type="match status" value="1"/>
</dbReference>
<dbReference type="Pfam" id="PF10117">
    <property type="entry name" value="McrBC"/>
    <property type="match status" value="1"/>
</dbReference>
<dbReference type="REBASE" id="764522">
    <property type="entry name" value="NspDKMcrBCP"/>
</dbReference>
<sequence length="432" mass="48656">MASTYLTAFEHQPLTVGSTDICADLTTGEAEQLIFLGELRPGFCKRSYQAISLAQYCGLVALGNRSLEILPKIDDDNRPDECRGLLLRMLREAADMSIFRHVAVGHNLRHAPLLEVFISAFFDIVASLVRGGLLRQYQEHAEDLRVVRGHIITNRQFSVHANRPDIVACRFDELTSDNLWNRLLKVALQTVGPWISNTELYRRWIELKLAFDEVADIHANVQMLNRLVFDRQATRYRLAIDWVRWILSLLSPDLRAGDNAAPGLLFDMNVLFESVLAALIGRNAIGAGLTLFAQETEKYLVTVQESGGHRAFGLRPDLVIRRSEQVIAIGDTKWKRLVVRKDGYLLPPTQDLYQMQAYAAAYSCENLALIYPWHSGLAGSKETAFELPRVGEMQPVVHILCIDLHSDPFVLIRGLNMSELVKLLPRGRASKA</sequence>
<keyword evidence="2" id="KW-1185">Reference proteome</keyword>
<dbReference type="AlphaFoldDB" id="A0AA96GLE7"/>
<organism evidence="1 2">
    <name type="scientific">Candidatus Nitrospira neomarina</name>
    <dbReference type="NCBI Taxonomy" id="3020899"/>
    <lineage>
        <taxon>Bacteria</taxon>
        <taxon>Pseudomonadati</taxon>
        <taxon>Nitrospirota</taxon>
        <taxon>Nitrospiria</taxon>
        <taxon>Nitrospirales</taxon>
        <taxon>Nitrospiraceae</taxon>
        <taxon>Nitrospira</taxon>
    </lineage>
</organism>
<accession>A0AA96GLE7</accession>
<dbReference type="RefSeq" id="WP_312747918.1">
    <property type="nucleotide sequence ID" value="NZ_CP116968.1"/>
</dbReference>
<name>A0AA96GLE7_9BACT</name>
<gene>
    <name evidence="1" type="ORF">PQG83_06325</name>
</gene>
<dbReference type="PANTHER" id="PTHR38733:SF1">
    <property type="entry name" value="TYPE IV METHYL-DIRECTED RESTRICTION ENZYME ECOKMCRBC"/>
    <property type="match status" value="1"/>
</dbReference>
<reference evidence="1 2" key="1">
    <citation type="submission" date="2023-01" db="EMBL/GenBank/DDBJ databases">
        <title>Cultivation and genomic characterization of new, ubiquitous marine nitrite-oxidizing bacteria from the Nitrospirales.</title>
        <authorList>
            <person name="Mueller A.J."/>
            <person name="Daebeler A."/>
            <person name="Herbold C.W."/>
            <person name="Kirkegaard R.H."/>
            <person name="Daims H."/>
        </authorList>
    </citation>
    <scope>NUCLEOTIDE SEQUENCE [LARGE SCALE GENOMIC DNA]</scope>
    <source>
        <strain evidence="1 2">DK</strain>
    </source>
</reference>
<dbReference type="InterPro" id="IPR019292">
    <property type="entry name" value="McrC"/>
</dbReference>
<evidence type="ECO:0008006" key="3">
    <source>
        <dbReference type="Google" id="ProtNLM"/>
    </source>
</evidence>